<keyword evidence="14" id="KW-0472">Membrane</keyword>
<dbReference type="Gene3D" id="3.30.450.20">
    <property type="entry name" value="PAS domain"/>
    <property type="match status" value="2"/>
</dbReference>
<dbReference type="CDD" id="cd00082">
    <property type="entry name" value="HisKA"/>
    <property type="match status" value="1"/>
</dbReference>
<organism evidence="22 23">
    <name type="scientific">Tumidithrix elongata BACA0141</name>
    <dbReference type="NCBI Taxonomy" id="2716417"/>
    <lineage>
        <taxon>Bacteria</taxon>
        <taxon>Bacillati</taxon>
        <taxon>Cyanobacteriota</taxon>
        <taxon>Cyanophyceae</taxon>
        <taxon>Pseudanabaenales</taxon>
        <taxon>Pseudanabaenaceae</taxon>
        <taxon>Tumidithrix</taxon>
        <taxon>Tumidithrix elongata</taxon>
    </lineage>
</organism>
<dbReference type="GO" id="GO:0000155">
    <property type="term" value="F:phosphorelay sensor kinase activity"/>
    <property type="evidence" value="ECO:0007669"/>
    <property type="project" value="InterPro"/>
</dbReference>
<dbReference type="InterPro" id="IPR003594">
    <property type="entry name" value="HATPase_dom"/>
</dbReference>
<evidence type="ECO:0000256" key="17">
    <source>
        <dbReference type="SAM" id="Coils"/>
    </source>
</evidence>
<feature type="domain" description="Response regulatory" evidence="19">
    <location>
        <begin position="10"/>
        <end position="126"/>
    </location>
</feature>
<dbReference type="Pfam" id="PF02518">
    <property type="entry name" value="HATPase_c"/>
    <property type="match status" value="1"/>
</dbReference>
<feature type="modified residue" description="4-aspartylphosphate" evidence="16">
    <location>
        <position position="59"/>
    </location>
</feature>
<dbReference type="RefSeq" id="WP_330486492.1">
    <property type="nucleotide sequence ID" value="NZ_JAZBJZ010000220.1"/>
</dbReference>
<proteinExistence type="inferred from homology"/>
<reference evidence="22" key="1">
    <citation type="submission" date="2024-01" db="EMBL/GenBank/DDBJ databases">
        <title>Bank of Algae and Cyanobacteria of the Azores (BACA) strain genomes.</title>
        <authorList>
            <person name="Luz R."/>
            <person name="Cordeiro R."/>
            <person name="Fonseca A."/>
            <person name="Goncalves V."/>
        </authorList>
    </citation>
    <scope>NUCLEOTIDE SEQUENCE</scope>
    <source>
        <strain evidence="22">BACA0141</strain>
    </source>
</reference>
<dbReference type="SMART" id="SM00091">
    <property type="entry name" value="PAS"/>
    <property type="match status" value="2"/>
</dbReference>
<dbReference type="SUPFAM" id="SSF55874">
    <property type="entry name" value="ATPase domain of HSP90 chaperone/DNA topoisomerase II/histidine kinase"/>
    <property type="match status" value="1"/>
</dbReference>
<comment type="similarity">
    <text evidence="3">In the N-terminal section; belongs to the phytochrome family.</text>
</comment>
<dbReference type="SMART" id="SM00086">
    <property type="entry name" value="PAC"/>
    <property type="match status" value="2"/>
</dbReference>
<evidence type="ECO:0000313" key="22">
    <source>
        <dbReference type="EMBL" id="MEE3720052.1"/>
    </source>
</evidence>
<gene>
    <name evidence="22" type="ORF">V2H45_25265</name>
</gene>
<feature type="domain" description="PAC" evidence="21">
    <location>
        <begin position="390"/>
        <end position="442"/>
    </location>
</feature>
<dbReference type="Proteomes" id="UP001333818">
    <property type="component" value="Unassembled WGS sequence"/>
</dbReference>
<evidence type="ECO:0000256" key="1">
    <source>
        <dbReference type="ARBA" id="ARBA00000085"/>
    </source>
</evidence>
<keyword evidence="23" id="KW-1185">Reference proteome</keyword>
<dbReference type="InterPro" id="IPR000014">
    <property type="entry name" value="PAS"/>
</dbReference>
<keyword evidence="5" id="KW-1003">Cell membrane</keyword>
<dbReference type="CDD" id="cd16922">
    <property type="entry name" value="HATPase_EvgS-ArcB-TorS-like"/>
    <property type="match status" value="1"/>
</dbReference>
<evidence type="ECO:0000256" key="5">
    <source>
        <dbReference type="ARBA" id="ARBA00022475"/>
    </source>
</evidence>
<evidence type="ECO:0000256" key="13">
    <source>
        <dbReference type="ARBA" id="ARBA00023012"/>
    </source>
</evidence>
<dbReference type="GO" id="GO:0005886">
    <property type="term" value="C:plasma membrane"/>
    <property type="evidence" value="ECO:0007669"/>
    <property type="project" value="UniProtKB-SubCell"/>
</dbReference>
<comment type="catalytic activity">
    <reaction evidence="1">
        <text>ATP + protein L-histidine = ADP + protein N-phospho-L-histidine.</text>
        <dbReference type="EC" id="2.7.13.3"/>
    </reaction>
</comment>
<comment type="subcellular location">
    <subcellularLocation>
        <location evidence="2">Cell membrane</location>
        <topology evidence="2">Multi-pass membrane protein</topology>
    </subcellularLocation>
</comment>
<dbReference type="SUPFAM" id="SSF47384">
    <property type="entry name" value="Homodimeric domain of signal transducing histidine kinase"/>
    <property type="match status" value="1"/>
</dbReference>
<dbReference type="CDD" id="cd00130">
    <property type="entry name" value="PAS"/>
    <property type="match status" value="2"/>
</dbReference>
<evidence type="ECO:0000256" key="2">
    <source>
        <dbReference type="ARBA" id="ARBA00004651"/>
    </source>
</evidence>
<evidence type="ECO:0000259" key="21">
    <source>
        <dbReference type="PROSITE" id="PS50113"/>
    </source>
</evidence>
<dbReference type="InterPro" id="IPR036097">
    <property type="entry name" value="HisK_dim/P_sf"/>
</dbReference>
<keyword evidence="7" id="KW-0808">Transferase</keyword>
<keyword evidence="6 16" id="KW-0597">Phosphoprotein</keyword>
<dbReference type="EMBL" id="JAZBJZ010000220">
    <property type="protein sequence ID" value="MEE3720052.1"/>
    <property type="molecule type" value="Genomic_DNA"/>
</dbReference>
<dbReference type="Pfam" id="PF13426">
    <property type="entry name" value="PAS_9"/>
    <property type="match status" value="2"/>
</dbReference>
<dbReference type="PANTHER" id="PTHR45339:SF1">
    <property type="entry name" value="HYBRID SIGNAL TRANSDUCTION HISTIDINE KINASE J"/>
    <property type="match status" value="1"/>
</dbReference>
<dbReference type="SMART" id="SM00388">
    <property type="entry name" value="HisKA"/>
    <property type="match status" value="1"/>
</dbReference>
<evidence type="ECO:0000256" key="14">
    <source>
        <dbReference type="ARBA" id="ARBA00023136"/>
    </source>
</evidence>
<dbReference type="PROSITE" id="PS50112">
    <property type="entry name" value="PAS"/>
    <property type="match status" value="2"/>
</dbReference>
<dbReference type="Gene3D" id="1.10.287.130">
    <property type="match status" value="1"/>
</dbReference>
<accession>A0AAW9PXP9</accession>
<dbReference type="CDD" id="cd19920">
    <property type="entry name" value="REC_PA4781-like"/>
    <property type="match status" value="1"/>
</dbReference>
<dbReference type="AlphaFoldDB" id="A0AAW9PXP9"/>
<keyword evidence="17" id="KW-0175">Coiled coil</keyword>
<evidence type="ECO:0000259" key="19">
    <source>
        <dbReference type="PROSITE" id="PS50110"/>
    </source>
</evidence>
<dbReference type="InterPro" id="IPR004358">
    <property type="entry name" value="Sig_transdc_His_kin-like_C"/>
</dbReference>
<dbReference type="InterPro" id="IPR003661">
    <property type="entry name" value="HisK_dim/P_dom"/>
</dbReference>
<dbReference type="Pfam" id="PF00512">
    <property type="entry name" value="HisKA"/>
    <property type="match status" value="1"/>
</dbReference>
<keyword evidence="12" id="KW-1133">Transmembrane helix</keyword>
<keyword evidence="13" id="KW-0902">Two-component regulatory system</keyword>
<evidence type="ECO:0000259" key="20">
    <source>
        <dbReference type="PROSITE" id="PS50112"/>
    </source>
</evidence>
<evidence type="ECO:0000256" key="3">
    <source>
        <dbReference type="ARBA" id="ARBA00006402"/>
    </source>
</evidence>
<comment type="caution">
    <text evidence="22">The sequence shown here is derived from an EMBL/GenBank/DDBJ whole genome shotgun (WGS) entry which is preliminary data.</text>
</comment>
<evidence type="ECO:0000256" key="4">
    <source>
        <dbReference type="ARBA" id="ARBA00012438"/>
    </source>
</evidence>
<sequence length="842" mass="94287">MSVTSLDRATILVVDDNPTNLGILYDALTDAGYEVRIEIDGQNAIQQTQQNPPDLILLDVMMPEIDGFEVCRQLKTSPSTQTIPVIFMTALGDLKDKVTGLGLGAVDYITKPFQQEELLARVQLHMQLYHLSKTLETQNLELRSLTAELEKRVVERTGELSQSLHKLQVMQPLLEDANSQLKEYARTLAQKEEMLRLTIENAPIGILTLGFDGRFLSVNQAFCQMLGYGVDELLQKNLFDIAPPSERRESLAELERLRHREVSKLQVEKRYLRKDGKTIDAIVRSALVCNSDRQPLCLVIEVEDVTERKQIEETLRLQKRAIAASHNGVVIIDTRLPDLPTIYVNPAFERITGYSSAEILGRNCRFLQGSDRNQSGLNELRKALKEQQGCTVNLRNYRKDGTLFWNELSISPIYDDRGYLTHYVGIQNDITERKRAEVRQLQLVEQLKQAKDEAESAARAKADFLAMMSHEIRTPMNGVLGMTQLLAETELTPEQSEFVRTTQVSGEVLLTVINDILDFSKIESGKLELENAAIDLKAVIEDIYNLLSSKAQEKGLSFNYSVHPQVPPYIMGDVTRLRQILLNLISNALKFTETGEVEVFVSLKENPLPILKDSFYLLFAVRDTGIGMSDEQLQKLFQPFTQADLSTTRKYGGTGLGLAICQRLVSLMGGEISVESSVGKGSRFSFSIATKIAPVHLAETLSQISKMPLKSQGKLSDRLPLKILLAEDNSINQTLAVAMLKKLGYQADVVDNGVAAIAAVKTQPYDLMLLDVQMPEMDGLEVANYLVTNWQTFNLGYPRPRMIAMTANAMQGDREKCLLAGMDDYISKPIVLNVLVQDKTLQ</sequence>
<dbReference type="Gene3D" id="3.30.565.10">
    <property type="entry name" value="Histidine kinase-like ATPase, C-terminal domain"/>
    <property type="match status" value="1"/>
</dbReference>
<dbReference type="NCBIfam" id="TIGR00229">
    <property type="entry name" value="sensory_box"/>
    <property type="match status" value="2"/>
</dbReference>
<dbReference type="PROSITE" id="PS50109">
    <property type="entry name" value="HIS_KIN"/>
    <property type="match status" value="1"/>
</dbReference>
<evidence type="ECO:0000256" key="6">
    <source>
        <dbReference type="ARBA" id="ARBA00022553"/>
    </source>
</evidence>
<feature type="domain" description="PAS" evidence="20">
    <location>
        <begin position="314"/>
        <end position="387"/>
    </location>
</feature>
<dbReference type="SMART" id="SM00387">
    <property type="entry name" value="HATPase_c"/>
    <property type="match status" value="1"/>
</dbReference>
<dbReference type="InterPro" id="IPR036890">
    <property type="entry name" value="HATPase_C_sf"/>
</dbReference>
<dbReference type="PROSITE" id="PS50110">
    <property type="entry name" value="RESPONSE_REGULATORY"/>
    <property type="match status" value="2"/>
</dbReference>
<feature type="domain" description="Histidine kinase" evidence="18">
    <location>
        <begin position="467"/>
        <end position="692"/>
    </location>
</feature>
<dbReference type="EC" id="2.7.13.3" evidence="4"/>
<protein>
    <recommendedName>
        <fullName evidence="15">Circadian input-output histidine kinase CikA</fullName>
        <ecNumber evidence="4">2.7.13.3</ecNumber>
    </recommendedName>
</protein>
<evidence type="ECO:0000256" key="9">
    <source>
        <dbReference type="ARBA" id="ARBA00022741"/>
    </source>
</evidence>
<dbReference type="InterPro" id="IPR035965">
    <property type="entry name" value="PAS-like_dom_sf"/>
</dbReference>
<dbReference type="PANTHER" id="PTHR45339">
    <property type="entry name" value="HYBRID SIGNAL TRANSDUCTION HISTIDINE KINASE J"/>
    <property type="match status" value="1"/>
</dbReference>
<keyword evidence="11" id="KW-0067">ATP-binding</keyword>
<dbReference type="Gene3D" id="3.40.50.2300">
    <property type="match status" value="2"/>
</dbReference>
<evidence type="ECO:0000259" key="18">
    <source>
        <dbReference type="PROSITE" id="PS50109"/>
    </source>
</evidence>
<dbReference type="InterPro" id="IPR001789">
    <property type="entry name" value="Sig_transdc_resp-reg_receiver"/>
</dbReference>
<feature type="modified residue" description="4-aspartylphosphate" evidence="16">
    <location>
        <position position="771"/>
    </location>
</feature>
<feature type="domain" description="PAS" evidence="20">
    <location>
        <begin position="191"/>
        <end position="261"/>
    </location>
</feature>
<dbReference type="InterPro" id="IPR011006">
    <property type="entry name" value="CheY-like_superfamily"/>
</dbReference>
<name>A0AAW9PXP9_9CYAN</name>
<evidence type="ECO:0000313" key="23">
    <source>
        <dbReference type="Proteomes" id="UP001333818"/>
    </source>
</evidence>
<dbReference type="InterPro" id="IPR005467">
    <property type="entry name" value="His_kinase_dom"/>
</dbReference>
<dbReference type="InterPro" id="IPR000700">
    <property type="entry name" value="PAS-assoc_C"/>
</dbReference>
<evidence type="ECO:0000256" key="11">
    <source>
        <dbReference type="ARBA" id="ARBA00022840"/>
    </source>
</evidence>
<evidence type="ECO:0000256" key="7">
    <source>
        <dbReference type="ARBA" id="ARBA00022679"/>
    </source>
</evidence>
<evidence type="ECO:0000256" key="16">
    <source>
        <dbReference type="PROSITE-ProRule" id="PRU00169"/>
    </source>
</evidence>
<dbReference type="SUPFAM" id="SSF55785">
    <property type="entry name" value="PYP-like sensor domain (PAS domain)"/>
    <property type="match status" value="2"/>
</dbReference>
<dbReference type="PROSITE" id="PS50113">
    <property type="entry name" value="PAC"/>
    <property type="match status" value="2"/>
</dbReference>
<feature type="domain" description="Response regulatory" evidence="19">
    <location>
        <begin position="722"/>
        <end position="842"/>
    </location>
</feature>
<dbReference type="CDD" id="cd17546">
    <property type="entry name" value="REC_hyHK_CKI1_RcsC-like"/>
    <property type="match status" value="1"/>
</dbReference>
<dbReference type="PRINTS" id="PR00344">
    <property type="entry name" value="BCTRLSENSOR"/>
</dbReference>
<evidence type="ECO:0000256" key="12">
    <source>
        <dbReference type="ARBA" id="ARBA00022989"/>
    </source>
</evidence>
<dbReference type="SUPFAM" id="SSF52172">
    <property type="entry name" value="CheY-like"/>
    <property type="match status" value="2"/>
</dbReference>
<dbReference type="GO" id="GO:0005524">
    <property type="term" value="F:ATP binding"/>
    <property type="evidence" value="ECO:0007669"/>
    <property type="project" value="UniProtKB-KW"/>
</dbReference>
<evidence type="ECO:0000256" key="8">
    <source>
        <dbReference type="ARBA" id="ARBA00022692"/>
    </source>
</evidence>
<dbReference type="Pfam" id="PF00072">
    <property type="entry name" value="Response_reg"/>
    <property type="match status" value="2"/>
</dbReference>
<dbReference type="FunFam" id="3.30.565.10:FF:000010">
    <property type="entry name" value="Sensor histidine kinase RcsC"/>
    <property type="match status" value="1"/>
</dbReference>
<evidence type="ECO:0000256" key="10">
    <source>
        <dbReference type="ARBA" id="ARBA00022777"/>
    </source>
</evidence>
<feature type="coiled-coil region" evidence="17">
    <location>
        <begin position="433"/>
        <end position="460"/>
    </location>
</feature>
<feature type="domain" description="PAC" evidence="21">
    <location>
        <begin position="265"/>
        <end position="317"/>
    </location>
</feature>
<keyword evidence="9" id="KW-0547">Nucleotide-binding</keyword>
<dbReference type="InterPro" id="IPR001610">
    <property type="entry name" value="PAC"/>
</dbReference>
<dbReference type="FunFam" id="1.10.287.130:FF:000003">
    <property type="entry name" value="Histidine kinase"/>
    <property type="match status" value="1"/>
</dbReference>
<dbReference type="SMART" id="SM00448">
    <property type="entry name" value="REC"/>
    <property type="match status" value="2"/>
</dbReference>
<keyword evidence="8" id="KW-0812">Transmembrane</keyword>
<keyword evidence="10" id="KW-0418">Kinase</keyword>
<evidence type="ECO:0000256" key="15">
    <source>
        <dbReference type="ARBA" id="ARBA00074306"/>
    </source>
</evidence>